<gene>
    <name evidence="1" type="ORF">LCGC14_2955580</name>
</gene>
<name>A0A0F8XEJ4_9ZZZZ</name>
<accession>A0A0F8XEJ4</accession>
<dbReference type="EMBL" id="LAZR01059688">
    <property type="protein sequence ID" value="KKK67283.1"/>
    <property type="molecule type" value="Genomic_DNA"/>
</dbReference>
<reference evidence="1" key="1">
    <citation type="journal article" date="2015" name="Nature">
        <title>Complex archaea that bridge the gap between prokaryotes and eukaryotes.</title>
        <authorList>
            <person name="Spang A."/>
            <person name="Saw J.H."/>
            <person name="Jorgensen S.L."/>
            <person name="Zaremba-Niedzwiedzka K."/>
            <person name="Martijn J."/>
            <person name="Lind A.E."/>
            <person name="van Eijk R."/>
            <person name="Schleper C."/>
            <person name="Guy L."/>
            <person name="Ettema T.J."/>
        </authorList>
    </citation>
    <scope>NUCLEOTIDE SEQUENCE</scope>
</reference>
<comment type="caution">
    <text evidence="1">The sequence shown here is derived from an EMBL/GenBank/DDBJ whole genome shotgun (WGS) entry which is preliminary data.</text>
</comment>
<sequence length="55" mass="6186">CNVEGVYAQISSIEDDEDGAYYGFYITKGAPTWAHESELRPLTAKEKNCRHGHAR</sequence>
<proteinExistence type="predicted"/>
<dbReference type="AlphaFoldDB" id="A0A0F8XEJ4"/>
<evidence type="ECO:0000313" key="1">
    <source>
        <dbReference type="EMBL" id="KKK67283.1"/>
    </source>
</evidence>
<organism evidence="1">
    <name type="scientific">marine sediment metagenome</name>
    <dbReference type="NCBI Taxonomy" id="412755"/>
    <lineage>
        <taxon>unclassified sequences</taxon>
        <taxon>metagenomes</taxon>
        <taxon>ecological metagenomes</taxon>
    </lineage>
</organism>
<protein>
    <submittedName>
        <fullName evidence="1">Uncharacterized protein</fullName>
    </submittedName>
</protein>
<feature type="non-terminal residue" evidence="1">
    <location>
        <position position="1"/>
    </location>
</feature>